<protein>
    <submittedName>
        <fullName evidence="1">Uncharacterized protein</fullName>
    </submittedName>
</protein>
<gene>
    <name evidence="1" type="ORF">JMN32_18385</name>
</gene>
<reference evidence="1" key="1">
    <citation type="submission" date="2021-01" db="EMBL/GenBank/DDBJ databases">
        <title>Fulvivirga kasyanovii gen. nov., sp nov., a novel member of the phylum Bacteroidetes isolated from seawater in a mussel farm.</title>
        <authorList>
            <person name="Zhao L.-H."/>
            <person name="Wang Z.-J."/>
        </authorList>
    </citation>
    <scope>NUCLEOTIDE SEQUENCE</scope>
    <source>
        <strain evidence="1">29W222</strain>
    </source>
</reference>
<dbReference type="Proteomes" id="UP000614216">
    <property type="component" value="Unassembled WGS sequence"/>
</dbReference>
<evidence type="ECO:0000313" key="1">
    <source>
        <dbReference type="EMBL" id="MBL6448289.1"/>
    </source>
</evidence>
<keyword evidence="2" id="KW-1185">Reference proteome</keyword>
<proteinExistence type="predicted"/>
<dbReference type="Pfam" id="PF14424">
    <property type="entry name" value="Toxin-deaminase"/>
    <property type="match status" value="1"/>
</dbReference>
<organism evidence="1 2">
    <name type="scientific">Fulvivirga marina</name>
    <dbReference type="NCBI Taxonomy" id="2494733"/>
    <lineage>
        <taxon>Bacteria</taxon>
        <taxon>Pseudomonadati</taxon>
        <taxon>Bacteroidota</taxon>
        <taxon>Cytophagia</taxon>
        <taxon>Cytophagales</taxon>
        <taxon>Fulvivirgaceae</taxon>
        <taxon>Fulvivirga</taxon>
    </lineage>
</organism>
<dbReference type="EMBL" id="JAEUGD010000060">
    <property type="protein sequence ID" value="MBL6448289.1"/>
    <property type="molecule type" value="Genomic_DNA"/>
</dbReference>
<accession>A0A937FYC8</accession>
<name>A0A937FYC8_9BACT</name>
<evidence type="ECO:0000313" key="2">
    <source>
        <dbReference type="Proteomes" id="UP000614216"/>
    </source>
</evidence>
<dbReference type="AlphaFoldDB" id="A0A937FYC8"/>
<dbReference type="InterPro" id="IPR032721">
    <property type="entry name" value="Toxin-deaminase"/>
</dbReference>
<sequence>MKKSRLASVDEIKGALNKMRDYKTGKPQAGNLGYLEDNIPGVKLDKGKMWESVSLDKAELETHIFDAIEATGSSGTWLRITDSEYRMLNDLAKKLGGVKGQVRDKVTGTLKIVSENPYCTSRQGVIQQFNKMFPNIEITLIDGVK</sequence>
<comment type="caution">
    <text evidence="1">The sequence shown here is derived from an EMBL/GenBank/DDBJ whole genome shotgun (WGS) entry which is preliminary data.</text>
</comment>